<organism evidence="1 2">
    <name type="scientific">Symbiodinium pilosum</name>
    <name type="common">Dinoflagellate</name>
    <dbReference type="NCBI Taxonomy" id="2952"/>
    <lineage>
        <taxon>Eukaryota</taxon>
        <taxon>Sar</taxon>
        <taxon>Alveolata</taxon>
        <taxon>Dinophyceae</taxon>
        <taxon>Suessiales</taxon>
        <taxon>Symbiodiniaceae</taxon>
        <taxon>Symbiodinium</taxon>
    </lineage>
</organism>
<gene>
    <name evidence="1" type="primary">IFT80</name>
    <name evidence="1" type="ORF">SPIL2461_LOCUS8305</name>
</gene>
<evidence type="ECO:0000313" key="1">
    <source>
        <dbReference type="EMBL" id="CAE7349707.1"/>
    </source>
</evidence>
<protein>
    <submittedName>
        <fullName evidence="1">IFT80 protein</fullName>
    </submittedName>
</protein>
<accession>A0A812PGR0</accession>
<feature type="non-terminal residue" evidence="1">
    <location>
        <position position="62"/>
    </location>
</feature>
<dbReference type="EMBL" id="CAJNIZ010013470">
    <property type="protein sequence ID" value="CAE7349707.1"/>
    <property type="molecule type" value="Genomic_DNA"/>
</dbReference>
<evidence type="ECO:0000313" key="2">
    <source>
        <dbReference type="Proteomes" id="UP000649617"/>
    </source>
</evidence>
<name>A0A812PGR0_SYMPI</name>
<comment type="caution">
    <text evidence="1">The sequence shown here is derived from an EMBL/GenBank/DDBJ whole genome shotgun (WGS) entry which is preliminary data.</text>
</comment>
<proteinExistence type="predicted"/>
<sequence>TIYDIIAHAKFANDVSEKAGQRMYRVVHANLSLFSTRQQKFLEKECALAKQQPVRSRMQYCG</sequence>
<dbReference type="OrthoDB" id="448497at2759"/>
<dbReference type="AlphaFoldDB" id="A0A812PGR0"/>
<reference evidence="1" key="1">
    <citation type="submission" date="2021-02" db="EMBL/GenBank/DDBJ databases">
        <authorList>
            <person name="Dougan E. K."/>
            <person name="Rhodes N."/>
            <person name="Thang M."/>
            <person name="Chan C."/>
        </authorList>
    </citation>
    <scope>NUCLEOTIDE SEQUENCE</scope>
</reference>
<keyword evidence="2" id="KW-1185">Reference proteome</keyword>
<dbReference type="Proteomes" id="UP000649617">
    <property type="component" value="Unassembled WGS sequence"/>
</dbReference>